<feature type="coiled-coil region" evidence="1">
    <location>
        <begin position="554"/>
        <end position="652"/>
    </location>
</feature>
<evidence type="ECO:0000256" key="2">
    <source>
        <dbReference type="SAM" id="MobiDB-lite"/>
    </source>
</evidence>
<sequence length="719" mass="83141">MFSKAKRFEPSALIKTQSKPLPKRDIEKHQSKAPVVTKNKVPTSTLSKENFDVKSQCSSVTSTKSFKTPRPLKQSSTTSKTLTSSLKKTLLPPTKNLPKNYETKDQEELIKAYQVEIRNKDCTITEYNKQIDELKHEIANLQKILQENNNKCEDVEKINKKLGMIIISDENPNKNNEIMTEAYVTTLINNLKSEIFELQKQCEKLENEVSYKQVELSSLEEVIIIRDSLCTDLQKKLTDVETCLEETHQRLEMVKGHHALALEANESIRREYKAELETLKTKLDEEKQTIVAKSKADQENLKIKYSSLIDSIKNQLKKEKDDKMQELLHALAAKDKEMKAKLDQIDEATQEKLKLCEIQFEERSRHLQEHWTQQQREIQDLEAEIRDLKYSLNINEEKNIAINTEIKNMQNENDILRNEKKTLMQDLEVMRDESKKKVIDSENEINKLTVEVDRAIKEKNKFEMSLSVTRDIVQVLTMRLRESDNELEHLESQVQTLTNSKEVLESELATFKNTLNNTVLECNEYKEALVNILKSKAALAKEHNRIMEHNVSLIESLQNVEKEAYRELGSIKNELIEDVEIIKKESKSQIQMLREEVEKKRVLCQLATEHAGQATAAAEQSRVLLAQAAAEISRLESENHCIQQQIQDQQSLVVELSLLRQENEELTMTVAKQSSVMDKLRKDAEQVQIKPKSPSVIRKSHKIGKENIQVISPLRERNH</sequence>
<dbReference type="GeneID" id="113397356"/>
<feature type="coiled-coil region" evidence="1">
    <location>
        <begin position="117"/>
        <end position="161"/>
    </location>
</feature>
<organism evidence="3 4">
    <name type="scientific">Vanessa tameamea</name>
    <name type="common">Kamehameha butterfly</name>
    <dbReference type="NCBI Taxonomy" id="334116"/>
    <lineage>
        <taxon>Eukaryota</taxon>
        <taxon>Metazoa</taxon>
        <taxon>Ecdysozoa</taxon>
        <taxon>Arthropoda</taxon>
        <taxon>Hexapoda</taxon>
        <taxon>Insecta</taxon>
        <taxon>Pterygota</taxon>
        <taxon>Neoptera</taxon>
        <taxon>Endopterygota</taxon>
        <taxon>Lepidoptera</taxon>
        <taxon>Glossata</taxon>
        <taxon>Ditrysia</taxon>
        <taxon>Papilionoidea</taxon>
        <taxon>Nymphalidae</taxon>
        <taxon>Nymphalinae</taxon>
        <taxon>Vanessa</taxon>
    </lineage>
</organism>
<feature type="coiled-coil region" evidence="1">
    <location>
        <begin position="262"/>
        <end position="296"/>
    </location>
</feature>
<feature type="region of interest" description="Disordered" evidence="2">
    <location>
        <begin position="1"/>
        <end position="42"/>
    </location>
</feature>
<keyword evidence="1" id="KW-0175">Coiled coil</keyword>
<feature type="region of interest" description="Disordered" evidence="2">
    <location>
        <begin position="60"/>
        <end position="100"/>
    </location>
</feature>
<evidence type="ECO:0000313" key="3">
    <source>
        <dbReference type="Proteomes" id="UP001652626"/>
    </source>
</evidence>
<reference evidence="3" key="1">
    <citation type="submission" date="2025-05" db="UniProtKB">
        <authorList>
            <consortium name="RefSeq"/>
        </authorList>
    </citation>
    <scope>NUCLEOTIDE SEQUENCE [LARGE SCALE GENOMIC DNA]</scope>
</reference>
<feature type="coiled-coil region" evidence="1">
    <location>
        <begin position="331"/>
        <end position="514"/>
    </location>
</feature>
<evidence type="ECO:0000313" key="4">
    <source>
        <dbReference type="RefSeq" id="XP_026491444.2"/>
    </source>
</evidence>
<dbReference type="AlphaFoldDB" id="A0A8B8I2Z6"/>
<evidence type="ECO:0000256" key="1">
    <source>
        <dbReference type="SAM" id="Coils"/>
    </source>
</evidence>
<proteinExistence type="predicted"/>
<reference evidence="4" key="2">
    <citation type="submission" date="2025-08" db="UniProtKB">
        <authorList>
            <consortium name="RefSeq"/>
        </authorList>
    </citation>
    <scope>IDENTIFICATION</scope>
    <source>
        <tissue evidence="4">Whole body</tissue>
    </source>
</reference>
<gene>
    <name evidence="4" type="primary">LOC113397356</name>
</gene>
<dbReference type="RefSeq" id="XP_026491444.2">
    <property type="nucleotide sequence ID" value="XM_026635659.2"/>
</dbReference>
<dbReference type="OMA" id="EMVKGHH"/>
<name>A0A8B8I2Z6_VANTA</name>
<protein>
    <submittedName>
        <fullName evidence="4">Centromere protein F</fullName>
    </submittedName>
</protein>
<accession>A0A8B8I2Z6</accession>
<dbReference type="OrthoDB" id="419631at2759"/>
<feature type="coiled-coil region" evidence="1">
    <location>
        <begin position="188"/>
        <end position="222"/>
    </location>
</feature>
<dbReference type="Proteomes" id="UP001652626">
    <property type="component" value="Chromosome 3"/>
</dbReference>
<keyword evidence="3" id="KW-1185">Reference proteome</keyword>
<feature type="compositionally biased region" description="Low complexity" evidence="2">
    <location>
        <begin position="71"/>
        <end position="99"/>
    </location>
</feature>